<gene>
    <name evidence="1" type="primary">LOC114348119</name>
</gene>
<evidence type="ECO:0000313" key="1">
    <source>
        <dbReference type="RefSeq" id="XP_028154551.1"/>
    </source>
</evidence>
<dbReference type="RefSeq" id="XP_028154551.1">
    <property type="nucleotide sequence ID" value="XM_028298750.1"/>
</dbReference>
<accession>A0A6P7GXT4</accession>
<proteinExistence type="predicted"/>
<name>A0A6P7GXT4_DIAVI</name>
<dbReference type="AlphaFoldDB" id="A0A6P7GXT4"/>
<sequence>MNQIVMRKQKMGLGESDEAEQEFLDETATLKPVNEEDIKQGSFIVATFMRGKHGTTAFRYIVIKNFDDPKDEIEVVGLRSVDIDKDKKSFVVNEKDSSFIRMSQIIEY</sequence>
<organism evidence="1">
    <name type="scientific">Diabrotica virgifera virgifera</name>
    <name type="common">western corn rootworm</name>
    <dbReference type="NCBI Taxonomy" id="50390"/>
    <lineage>
        <taxon>Eukaryota</taxon>
        <taxon>Metazoa</taxon>
        <taxon>Ecdysozoa</taxon>
        <taxon>Arthropoda</taxon>
        <taxon>Hexapoda</taxon>
        <taxon>Insecta</taxon>
        <taxon>Pterygota</taxon>
        <taxon>Neoptera</taxon>
        <taxon>Endopterygota</taxon>
        <taxon>Coleoptera</taxon>
        <taxon>Polyphaga</taxon>
        <taxon>Cucujiformia</taxon>
        <taxon>Chrysomeloidea</taxon>
        <taxon>Chrysomelidae</taxon>
        <taxon>Galerucinae</taxon>
        <taxon>Diabroticina</taxon>
        <taxon>Diabroticites</taxon>
        <taxon>Diabrotica</taxon>
    </lineage>
</organism>
<dbReference type="InParanoid" id="A0A6P7GXT4"/>
<reference evidence="1" key="1">
    <citation type="submission" date="2025-08" db="UniProtKB">
        <authorList>
            <consortium name="RefSeq"/>
        </authorList>
    </citation>
    <scope>IDENTIFICATION</scope>
    <source>
        <tissue evidence="1">Whole insect</tissue>
    </source>
</reference>
<protein>
    <submittedName>
        <fullName evidence="1">Uncharacterized protein LOC114348119</fullName>
    </submittedName>
</protein>